<dbReference type="STRING" id="1849047.A0A3D8RU93"/>
<evidence type="ECO:0000256" key="1">
    <source>
        <dbReference type="SAM" id="MobiDB-lite"/>
    </source>
</evidence>
<protein>
    <submittedName>
        <fullName evidence="2">Uncharacterized protein</fullName>
    </submittedName>
</protein>
<dbReference type="Proteomes" id="UP000256645">
    <property type="component" value="Unassembled WGS sequence"/>
</dbReference>
<organism evidence="2 3">
    <name type="scientific">Coleophoma cylindrospora</name>
    <dbReference type="NCBI Taxonomy" id="1849047"/>
    <lineage>
        <taxon>Eukaryota</taxon>
        <taxon>Fungi</taxon>
        <taxon>Dikarya</taxon>
        <taxon>Ascomycota</taxon>
        <taxon>Pezizomycotina</taxon>
        <taxon>Leotiomycetes</taxon>
        <taxon>Helotiales</taxon>
        <taxon>Dermateaceae</taxon>
        <taxon>Coleophoma</taxon>
    </lineage>
</organism>
<dbReference type="AlphaFoldDB" id="A0A3D8RU93"/>
<accession>A0A3D8RU93</accession>
<dbReference type="OrthoDB" id="5126878at2759"/>
<dbReference type="PANTHER" id="PTHR38111:SF6">
    <property type="entry name" value="FINGER DOMAIN PROTEIN, PUTATIVE (AFU_ORTHOLOGUE AFUA_8G01940)-RELATED"/>
    <property type="match status" value="1"/>
</dbReference>
<evidence type="ECO:0000313" key="3">
    <source>
        <dbReference type="Proteomes" id="UP000256645"/>
    </source>
</evidence>
<dbReference type="InterPro" id="IPR053178">
    <property type="entry name" value="Osmoadaptation_assoc"/>
</dbReference>
<dbReference type="EMBL" id="PDLM01000005">
    <property type="protein sequence ID" value="RDW77657.1"/>
    <property type="molecule type" value="Genomic_DNA"/>
</dbReference>
<feature type="compositionally biased region" description="Polar residues" evidence="1">
    <location>
        <begin position="71"/>
        <end position="93"/>
    </location>
</feature>
<gene>
    <name evidence="2" type="ORF">BP6252_05710</name>
</gene>
<dbReference type="PANTHER" id="PTHR38111">
    <property type="entry name" value="ZN(2)-C6 FUNGAL-TYPE DOMAIN-CONTAINING PROTEIN-RELATED"/>
    <property type="match status" value="1"/>
</dbReference>
<reference evidence="2 3" key="1">
    <citation type="journal article" date="2018" name="IMA Fungus">
        <title>IMA Genome-F 9: Draft genome sequence of Annulohypoxylon stygium, Aspergillus mulundensis, Berkeleyomyces basicola (syn. Thielaviopsis basicola), Ceratocystis smalleyi, two Cercospora beticola strains, Coleophoma cylindrospora, Fusarium fracticaudum, Phialophora cf. hyalina, and Morchella septimelata.</title>
        <authorList>
            <person name="Wingfield B.D."/>
            <person name="Bills G.F."/>
            <person name="Dong Y."/>
            <person name="Huang W."/>
            <person name="Nel W.J."/>
            <person name="Swalarsk-Parry B.S."/>
            <person name="Vaghefi N."/>
            <person name="Wilken P.M."/>
            <person name="An Z."/>
            <person name="de Beer Z.W."/>
            <person name="De Vos L."/>
            <person name="Chen L."/>
            <person name="Duong T.A."/>
            <person name="Gao Y."/>
            <person name="Hammerbacher A."/>
            <person name="Kikkert J.R."/>
            <person name="Li Y."/>
            <person name="Li H."/>
            <person name="Li K."/>
            <person name="Li Q."/>
            <person name="Liu X."/>
            <person name="Ma X."/>
            <person name="Naidoo K."/>
            <person name="Pethybridge S.J."/>
            <person name="Sun J."/>
            <person name="Steenkamp E.T."/>
            <person name="van der Nest M.A."/>
            <person name="van Wyk S."/>
            <person name="Wingfield M.J."/>
            <person name="Xiong C."/>
            <person name="Yue Q."/>
            <person name="Zhang X."/>
        </authorList>
    </citation>
    <scope>NUCLEOTIDE SEQUENCE [LARGE SCALE GENOMIC DNA]</scope>
    <source>
        <strain evidence="2 3">BP6252</strain>
    </source>
</reference>
<name>A0A3D8RU93_9HELO</name>
<keyword evidence="3" id="KW-1185">Reference proteome</keyword>
<proteinExistence type="predicted"/>
<evidence type="ECO:0000313" key="2">
    <source>
        <dbReference type="EMBL" id="RDW77657.1"/>
    </source>
</evidence>
<feature type="region of interest" description="Disordered" evidence="1">
    <location>
        <begin position="64"/>
        <end position="101"/>
    </location>
</feature>
<comment type="caution">
    <text evidence="2">The sequence shown here is derived from an EMBL/GenBank/DDBJ whole genome shotgun (WGS) entry which is preliminary data.</text>
</comment>
<sequence length="523" mass="58274">MKDMGGVSTKEPEFQFVNSTIDNPVVPQDVATRALIRKQAMKKASAARKKSGSYGKHNLRQYPVFVDGPIPTTNPRPTSSSREGVFHKQQTSPELDHGCGTTIIDSAPSFQHAKSKSHLQPTPIELLGASVPASLPLTAFESMSMRYGINILDLSNLTTFHVSRATRKALATDPSQVINMLSYNQWSFFSYLSSSYETSPCVRSAVDCVVARVRQILSPSEPDLDSTVITHYVKALSTLQKALECQRQRYSPEVLYAIEILALYELLASSEPTAWIRHSAGAAHLIQLRGPRRYKTEFEKSLFMAHVGTITTEAMFNNEHCFLEQDNWKEVFESVIVDDDIISDRSEIVISLLMIKSKIPGICADATTAVCGDKPPEMSAVVDLASRAQQARDSLIKWRCDYEPLLGPLAELCKRNVDDDKKCKVMGVYLSCMMLANRLLSSVSAPKERLELENEIDAIADQVIDLYGRVAEIRPQSTLFLAQTIAIAKAMQATTPLWRDISPDGGIERWKFERFCEIIGRKC</sequence>